<reference evidence="2 3" key="1">
    <citation type="submission" date="2020-07" db="EMBL/GenBank/DDBJ databases">
        <title>Alkalicella. sp. LB2 genome.</title>
        <authorList>
            <person name="Postec A."/>
            <person name="Quemeneur M."/>
        </authorList>
    </citation>
    <scope>NUCLEOTIDE SEQUENCE [LARGE SCALE GENOMIC DNA]</scope>
    <source>
        <strain evidence="2 3">LB2</strain>
    </source>
</reference>
<accession>A0A7G9W662</accession>
<keyword evidence="2" id="KW-0808">Transferase</keyword>
<dbReference type="InterPro" id="IPR027365">
    <property type="entry name" value="GNAT_acetyltra_YdfB-like"/>
</dbReference>
<evidence type="ECO:0000313" key="2">
    <source>
        <dbReference type="EMBL" id="QNO14174.1"/>
    </source>
</evidence>
<dbReference type="InterPro" id="IPR016181">
    <property type="entry name" value="Acyl_CoA_acyltransferase"/>
</dbReference>
<name>A0A7G9W662_ALKCA</name>
<evidence type="ECO:0000313" key="3">
    <source>
        <dbReference type="Proteomes" id="UP000516160"/>
    </source>
</evidence>
<dbReference type="InterPro" id="IPR000182">
    <property type="entry name" value="GNAT_dom"/>
</dbReference>
<dbReference type="Pfam" id="PF12746">
    <property type="entry name" value="GNAT_acetyltran"/>
    <property type="match status" value="1"/>
</dbReference>
<feature type="domain" description="N-acetyltransferase" evidence="1">
    <location>
        <begin position="151"/>
        <end position="275"/>
    </location>
</feature>
<dbReference type="GO" id="GO:0016747">
    <property type="term" value="F:acyltransferase activity, transferring groups other than amino-acyl groups"/>
    <property type="evidence" value="ECO:0007669"/>
    <property type="project" value="InterPro"/>
</dbReference>
<dbReference type="PANTHER" id="PTHR31143">
    <property type="match status" value="1"/>
</dbReference>
<sequence>MIKLSKKDYFKVLPLVNEVTFNNLFAKVVVEDKVEGEIYVDSNAKPTVCLVIHKYGMSFLCGNYLNESFNDSLIKFLNNSSLNTKGKWMLFHPNDWESIIASLLNINSIKLYNATDIEPRIKENYFLQTQRVNFKFRPELFQENIKTPDGLTIKRIDEDMYDKICGSVIPQYFWNSRLDFLQKGIGFSLVQDDKVISTSFASLIADNTLELGVETSKEFRNKGLSIFAATELINYCLSNSLKPLWSCRSDNLGSFKLAQKLGFRPESYHIYYCLK</sequence>
<keyword evidence="3" id="KW-1185">Reference proteome</keyword>
<dbReference type="AlphaFoldDB" id="A0A7G9W662"/>
<proteinExistence type="predicted"/>
<protein>
    <submittedName>
        <fullName evidence="2">GNAT family N-acetyltransferase</fullName>
    </submittedName>
</protein>
<dbReference type="SUPFAM" id="SSF55729">
    <property type="entry name" value="Acyl-CoA N-acyltransferases (Nat)"/>
    <property type="match status" value="1"/>
</dbReference>
<dbReference type="KEGG" id="acae:HYG86_05005"/>
<dbReference type="PROSITE" id="PS51186">
    <property type="entry name" value="GNAT"/>
    <property type="match status" value="1"/>
</dbReference>
<dbReference type="PANTHER" id="PTHR31143:SF2">
    <property type="entry name" value="FR47-LIKE DOMAIN-CONTAINING PROTEIN-RELATED"/>
    <property type="match status" value="1"/>
</dbReference>
<dbReference type="RefSeq" id="WP_213167829.1">
    <property type="nucleotide sequence ID" value="NZ_CP058559.1"/>
</dbReference>
<dbReference type="Gene3D" id="3.40.630.30">
    <property type="match status" value="1"/>
</dbReference>
<dbReference type="Proteomes" id="UP000516160">
    <property type="component" value="Chromosome"/>
</dbReference>
<dbReference type="EMBL" id="CP058559">
    <property type="protein sequence ID" value="QNO14174.1"/>
    <property type="molecule type" value="Genomic_DNA"/>
</dbReference>
<evidence type="ECO:0000259" key="1">
    <source>
        <dbReference type="PROSITE" id="PS51186"/>
    </source>
</evidence>
<gene>
    <name evidence="2" type="ORF">HYG86_05005</name>
</gene>
<organism evidence="2 3">
    <name type="scientific">Alkalicella caledoniensis</name>
    <dbReference type="NCBI Taxonomy" id="2731377"/>
    <lineage>
        <taxon>Bacteria</taxon>
        <taxon>Bacillati</taxon>
        <taxon>Bacillota</taxon>
        <taxon>Clostridia</taxon>
        <taxon>Eubacteriales</taxon>
        <taxon>Proteinivoracaceae</taxon>
        <taxon>Alkalicella</taxon>
    </lineage>
</organism>